<gene>
    <name evidence="1" type="ORF">PTD2_00671</name>
</gene>
<name>A4C3A5_9GAMM</name>
<sequence length="145" mass="16034">MTAIQNQKQSLNELFETNEVPAMFKHPATSHANWALSTEFASQGNQSIRSGEIGDSQQSELSLSGLFTSGTLNFDAMVISESCCDALVVEVNNEHRLTIVGNQWQTFSIILQTGENTITWRYRKDGSVSEGEDAAWIDNIQFSSP</sequence>
<comment type="caution">
    <text evidence="1">The sequence shown here is derived from an EMBL/GenBank/DDBJ whole genome shotgun (WGS) entry which is preliminary data.</text>
</comment>
<proteinExistence type="predicted"/>
<dbReference type="HOGENOM" id="CLU_1785280_0_0_6"/>
<dbReference type="AlphaFoldDB" id="A4C3A5"/>
<dbReference type="STRING" id="87626.PTD2_00671"/>
<reference evidence="1 2" key="1">
    <citation type="submission" date="2006-02" db="EMBL/GenBank/DDBJ databases">
        <authorList>
            <person name="Moran M.A."/>
            <person name="Kjelleberg S."/>
            <person name="Egan S."/>
            <person name="Saunders N."/>
            <person name="Thomas T."/>
            <person name="Ferriera S."/>
            <person name="Johnson J."/>
            <person name="Kravitz S."/>
            <person name="Halpern A."/>
            <person name="Remington K."/>
            <person name="Beeson K."/>
            <person name="Tran B."/>
            <person name="Rogers Y.-H."/>
            <person name="Friedman R."/>
            <person name="Venter J.C."/>
        </authorList>
    </citation>
    <scope>NUCLEOTIDE SEQUENCE [LARGE SCALE GENOMIC DNA]</scope>
    <source>
        <strain evidence="1 2">D2</strain>
    </source>
</reference>
<dbReference type="EMBL" id="AAOH01000001">
    <property type="protein sequence ID" value="EAR30037.1"/>
    <property type="molecule type" value="Genomic_DNA"/>
</dbReference>
<evidence type="ECO:0000313" key="1">
    <source>
        <dbReference type="EMBL" id="EAR30037.1"/>
    </source>
</evidence>
<protein>
    <submittedName>
        <fullName evidence="1">Uncharacterized protein</fullName>
    </submittedName>
</protein>
<organism evidence="1 2">
    <name type="scientific">Pseudoalteromonas tunicata D2</name>
    <dbReference type="NCBI Taxonomy" id="87626"/>
    <lineage>
        <taxon>Bacteria</taxon>
        <taxon>Pseudomonadati</taxon>
        <taxon>Pseudomonadota</taxon>
        <taxon>Gammaproteobacteria</taxon>
        <taxon>Alteromonadales</taxon>
        <taxon>Pseudoalteromonadaceae</taxon>
        <taxon>Pseudoalteromonas</taxon>
    </lineage>
</organism>
<keyword evidence="2" id="KW-1185">Reference proteome</keyword>
<evidence type="ECO:0000313" key="2">
    <source>
        <dbReference type="Proteomes" id="UP000006201"/>
    </source>
</evidence>
<dbReference type="RefSeq" id="WP_009836338.1">
    <property type="nucleotide sequence ID" value="NZ_AAOH01000001.1"/>
</dbReference>
<dbReference type="Proteomes" id="UP000006201">
    <property type="component" value="Unassembled WGS sequence"/>
</dbReference>
<dbReference type="OrthoDB" id="6197493at2"/>
<accession>A4C3A5</accession>